<evidence type="ECO:0000313" key="1">
    <source>
        <dbReference type="EMBL" id="CAI4010019.1"/>
    </source>
</evidence>
<dbReference type="EMBL" id="CAMXCT020004700">
    <property type="protein sequence ID" value="CAL1163394.1"/>
    <property type="molecule type" value="Genomic_DNA"/>
</dbReference>
<dbReference type="EMBL" id="CAMXCT010004700">
    <property type="protein sequence ID" value="CAI4010019.1"/>
    <property type="molecule type" value="Genomic_DNA"/>
</dbReference>
<dbReference type="EMBL" id="CAMXCT030004700">
    <property type="protein sequence ID" value="CAL4797331.1"/>
    <property type="molecule type" value="Genomic_DNA"/>
</dbReference>
<evidence type="ECO:0000313" key="3">
    <source>
        <dbReference type="EMBL" id="CAL4797331.1"/>
    </source>
</evidence>
<reference evidence="2" key="2">
    <citation type="submission" date="2024-04" db="EMBL/GenBank/DDBJ databases">
        <authorList>
            <person name="Chen Y."/>
            <person name="Shah S."/>
            <person name="Dougan E. K."/>
            <person name="Thang M."/>
            <person name="Chan C."/>
        </authorList>
    </citation>
    <scope>NUCLEOTIDE SEQUENCE [LARGE SCALE GENOMIC DNA]</scope>
</reference>
<gene>
    <name evidence="1" type="ORF">C1SCF055_LOCUS35336</name>
</gene>
<protein>
    <submittedName>
        <fullName evidence="3">Macrocin O-methyltransferase</fullName>
    </submittedName>
</protein>
<organism evidence="1">
    <name type="scientific">Cladocopium goreaui</name>
    <dbReference type="NCBI Taxonomy" id="2562237"/>
    <lineage>
        <taxon>Eukaryota</taxon>
        <taxon>Sar</taxon>
        <taxon>Alveolata</taxon>
        <taxon>Dinophyceae</taxon>
        <taxon>Suessiales</taxon>
        <taxon>Symbiodiniaceae</taxon>
        <taxon>Cladocopium</taxon>
    </lineage>
</organism>
<keyword evidence="4" id="KW-1185">Reference proteome</keyword>
<evidence type="ECO:0000313" key="2">
    <source>
        <dbReference type="EMBL" id="CAL1163394.1"/>
    </source>
</evidence>
<evidence type="ECO:0000313" key="4">
    <source>
        <dbReference type="Proteomes" id="UP001152797"/>
    </source>
</evidence>
<comment type="caution">
    <text evidence="1">The sequence shown here is derived from an EMBL/GenBank/DDBJ whole genome shotgun (WGS) entry which is preliminary data.</text>
</comment>
<sequence length="332" mass="37792">MKVVNKYWPRLVHIGLGDIGRLIGHVFESCNLQRAHEIKFYHVWTHADPLRPVLDQVCGSNLALMPYSPTPFDEWIKQFKMRVEARPRIMLVDRSIGAHPSDQDIPSRVATGYGVDSALLDLLWAPIGVCNFWSRENGFCCEHSARQQQTNVPPHPAPKFRSLEQCEAFCCKSSCWGCVNNGTFWKALDTCQKAQGKPDTSNCTISQKQESPWGLWLEFGVYYGATLRSTATHLAAQGFPSRQVYGFDSFQGLVEDWSDLFPEFGFSTGGQLPMDLPPNAKLVVGWYNDTLPRFVKENIAKAKLMIEWLHLDCDTFLGHHQVLSRLKHHRRE</sequence>
<dbReference type="InterPro" id="IPR029063">
    <property type="entry name" value="SAM-dependent_MTases_sf"/>
</dbReference>
<dbReference type="Gene3D" id="3.40.50.150">
    <property type="entry name" value="Vaccinia Virus protein VP39"/>
    <property type="match status" value="1"/>
</dbReference>
<accession>A0A9P1GH40</accession>
<dbReference type="AlphaFoldDB" id="A0A9P1GH40"/>
<proteinExistence type="predicted"/>
<name>A0A9P1GH40_9DINO</name>
<reference evidence="1" key="1">
    <citation type="submission" date="2022-10" db="EMBL/GenBank/DDBJ databases">
        <authorList>
            <person name="Chen Y."/>
            <person name="Dougan E. K."/>
            <person name="Chan C."/>
            <person name="Rhodes N."/>
            <person name="Thang M."/>
        </authorList>
    </citation>
    <scope>NUCLEOTIDE SEQUENCE</scope>
</reference>
<dbReference type="Proteomes" id="UP001152797">
    <property type="component" value="Unassembled WGS sequence"/>
</dbReference>
<dbReference type="OrthoDB" id="10265168at2759"/>